<gene>
    <name evidence="4" type="ORF">B7463_g2153</name>
</gene>
<evidence type="ECO:0000259" key="3">
    <source>
        <dbReference type="PROSITE" id="PS50075"/>
    </source>
</evidence>
<dbReference type="STRING" id="5539.A0A3E2HLE8"/>
<dbReference type="SMART" id="SM00823">
    <property type="entry name" value="PKS_PP"/>
    <property type="match status" value="1"/>
</dbReference>
<dbReference type="Pfam" id="PF23562">
    <property type="entry name" value="AMP-binding_C_3"/>
    <property type="match status" value="1"/>
</dbReference>
<dbReference type="OrthoDB" id="429813at2759"/>
<feature type="domain" description="Carrier" evidence="3">
    <location>
        <begin position="538"/>
        <end position="616"/>
    </location>
</feature>
<dbReference type="InterPro" id="IPR013120">
    <property type="entry name" value="FAR_NAD-bd"/>
</dbReference>
<name>A0A3E2HLE8_SCYLI</name>
<dbReference type="InterPro" id="IPR036291">
    <property type="entry name" value="NAD(P)-bd_dom_sf"/>
</dbReference>
<reference evidence="4 5" key="1">
    <citation type="submission" date="2018-05" db="EMBL/GenBank/DDBJ databases">
        <title>Draft genome sequence of Scytalidium lignicola DSM 105466, a ubiquitous saprotrophic fungus.</title>
        <authorList>
            <person name="Buettner E."/>
            <person name="Gebauer A.M."/>
            <person name="Hofrichter M."/>
            <person name="Liers C."/>
            <person name="Kellner H."/>
        </authorList>
    </citation>
    <scope>NUCLEOTIDE SEQUENCE [LARGE SCALE GENOMIC DNA]</scope>
    <source>
        <strain evidence="4 5">DSM 105466</strain>
    </source>
</reference>
<dbReference type="InterPro" id="IPR020845">
    <property type="entry name" value="AMP-binding_CS"/>
</dbReference>
<dbReference type="Pfam" id="PF00550">
    <property type="entry name" value="PP-binding"/>
    <property type="match status" value="1"/>
</dbReference>
<evidence type="ECO:0000313" key="4">
    <source>
        <dbReference type="EMBL" id="RFU34185.1"/>
    </source>
</evidence>
<keyword evidence="2" id="KW-0597">Phosphoprotein</keyword>
<organism evidence="4 5">
    <name type="scientific">Scytalidium lignicola</name>
    <name type="common">Hyphomycete</name>
    <dbReference type="NCBI Taxonomy" id="5539"/>
    <lineage>
        <taxon>Eukaryota</taxon>
        <taxon>Fungi</taxon>
        <taxon>Dikarya</taxon>
        <taxon>Ascomycota</taxon>
        <taxon>Pezizomycotina</taxon>
        <taxon>Leotiomycetes</taxon>
        <taxon>Leotiomycetes incertae sedis</taxon>
        <taxon>Scytalidium</taxon>
    </lineage>
</organism>
<dbReference type="AlphaFoldDB" id="A0A3E2HLE8"/>
<dbReference type="InterPro" id="IPR036736">
    <property type="entry name" value="ACP-like_sf"/>
</dbReference>
<dbReference type="InterPro" id="IPR009081">
    <property type="entry name" value="PP-bd_ACP"/>
</dbReference>
<dbReference type="OMA" id="WDWLAHI"/>
<dbReference type="SUPFAM" id="SSF51735">
    <property type="entry name" value="NAD(P)-binding Rossmann-fold domains"/>
    <property type="match status" value="1"/>
</dbReference>
<evidence type="ECO:0000256" key="1">
    <source>
        <dbReference type="ARBA" id="ARBA00022450"/>
    </source>
</evidence>
<dbReference type="PANTHER" id="PTHR43439:SF2">
    <property type="entry name" value="ENZYME, PUTATIVE (JCVI)-RELATED"/>
    <property type="match status" value="1"/>
</dbReference>
<sequence>MAVIKLVEVAPRTIDELVRSRAKVEPERLVVSYPTSGTNYHDYSLRQLDVFAFRAAQEYKNDFPSRKSSSEKAAVVGLLGNSDFNYVISMLALTKLGHTVLLLSPRISQSAYSHLLTTTGSKYLLYQPSFRQKATDMQKSFPELVIRESMSLSSYGGAIKDSMDTFVTPHFDMDKENFQVTWIHHSSGSTGLPKPIYITHKAALGNYSRDLDRFGVRSFLTLPLYHTHGISSLYRSIISGRLIRMYNASLPLTKHNLMSSFRSYEAEIFATVPYALKILHESDDGIEFLKQFKLVTFGGAPCPDSLGDSLTAAGVKLVTIFGMGETGPLMTSWRPDGDNGWNYLRPTPLVAKYLRFEDRGDEQYELVVDKNWPSRVATNRPDGSYATSDLFIKHPTLEGWKYSGRIDDVIVLEKGEKANPLPVEGAVRKDELVTEAVVFGVGKPHFGIFIILSELAAGFTEEQIIDKLLPIIDSPEALLPDFAKISRNMVVLLPAGTPYPMTDKRTVIRKAFYRDFSKQIDEAYLDKVSTTTTLFTKNELREFLRSETHCILGLDENAPLTDDDDFFELGMDSLQASQLRSILLKNIALGGQKLGLNIVFDHPSVESLTNEVYMTSLGSQTTENSSEEEIKSLIEKYTKFDQHVPRPRRVEGQFVVITGATGSLGAHLLAQLAHNTTVKGIYCLVRAASEKGAESRVIHSLTERKLYNTLSDFERGKIISLPSNFALPSLGLNSDTYNEISSRFTTLYHCAWNVNFNLRLSSFEKDCIAGIKNLIDLCLKSNGNKPARIAFSSSIGTVLRTEDVSVPEALPIGFSSTQPTGYGQSKLVAEHICSSAITKTGIDVYVIRVGQIIGDTKYGIWNSSEAVPLMLQTSQTIGALPSIDESLRWLPVDLVAQTMIEVTNSGEKGGFFNLVNPKTFHWTRDLLPYLKRSGMKFDTLDPPTWLNLLRASNNDPLENPPIKLLEYLSSNYDTTGPRRLFKYETANTHRVSPTFQNICAPGEQQIGLMVHYFTSVCWKNVKVSNP</sequence>
<dbReference type="InterPro" id="IPR042099">
    <property type="entry name" value="ANL_N_sf"/>
</dbReference>
<dbReference type="PROSITE" id="PS50075">
    <property type="entry name" value="CARRIER"/>
    <property type="match status" value="1"/>
</dbReference>
<dbReference type="PANTHER" id="PTHR43439">
    <property type="entry name" value="PHENYLACETATE-COENZYME A LIGASE"/>
    <property type="match status" value="1"/>
</dbReference>
<dbReference type="SUPFAM" id="SSF47336">
    <property type="entry name" value="ACP-like"/>
    <property type="match status" value="1"/>
</dbReference>
<dbReference type="Gene3D" id="3.40.50.12780">
    <property type="entry name" value="N-terminal domain of ligase-like"/>
    <property type="match status" value="1"/>
</dbReference>
<proteinExistence type="predicted"/>
<keyword evidence="5" id="KW-1185">Reference proteome</keyword>
<dbReference type="GO" id="GO:0031177">
    <property type="term" value="F:phosphopantetheine binding"/>
    <property type="evidence" value="ECO:0007669"/>
    <property type="project" value="InterPro"/>
</dbReference>
<feature type="non-terminal residue" evidence="4">
    <location>
        <position position="1"/>
    </location>
</feature>
<protein>
    <recommendedName>
        <fullName evidence="3">Carrier domain-containing protein</fullName>
    </recommendedName>
</protein>
<dbReference type="InterPro" id="IPR000873">
    <property type="entry name" value="AMP-dep_synth/lig_dom"/>
</dbReference>
<evidence type="ECO:0000256" key="2">
    <source>
        <dbReference type="ARBA" id="ARBA00022553"/>
    </source>
</evidence>
<dbReference type="Pfam" id="PF07993">
    <property type="entry name" value="NAD_binding_4"/>
    <property type="match status" value="1"/>
</dbReference>
<dbReference type="SUPFAM" id="SSF56801">
    <property type="entry name" value="Acetyl-CoA synthetase-like"/>
    <property type="match status" value="1"/>
</dbReference>
<dbReference type="InterPro" id="IPR020806">
    <property type="entry name" value="PKS_PP-bd"/>
</dbReference>
<dbReference type="Gene3D" id="3.40.50.720">
    <property type="entry name" value="NAD(P)-binding Rossmann-like Domain"/>
    <property type="match status" value="1"/>
</dbReference>
<dbReference type="PROSITE" id="PS00455">
    <property type="entry name" value="AMP_BINDING"/>
    <property type="match status" value="1"/>
</dbReference>
<comment type="caution">
    <text evidence="4">The sequence shown here is derived from an EMBL/GenBank/DDBJ whole genome shotgun (WGS) entry which is preliminary data.</text>
</comment>
<keyword evidence="1" id="KW-0596">Phosphopantetheine</keyword>
<dbReference type="InterPro" id="IPR051414">
    <property type="entry name" value="Adenylate-forming_Reductase"/>
</dbReference>
<dbReference type="Gene3D" id="1.10.1200.10">
    <property type="entry name" value="ACP-like"/>
    <property type="match status" value="1"/>
</dbReference>
<dbReference type="Proteomes" id="UP000258309">
    <property type="component" value="Unassembled WGS sequence"/>
</dbReference>
<accession>A0A3E2HLE8</accession>
<evidence type="ECO:0000313" key="5">
    <source>
        <dbReference type="Proteomes" id="UP000258309"/>
    </source>
</evidence>
<feature type="non-terminal residue" evidence="4">
    <location>
        <position position="1026"/>
    </location>
</feature>
<dbReference type="Pfam" id="PF00501">
    <property type="entry name" value="AMP-binding"/>
    <property type="match status" value="1"/>
</dbReference>
<dbReference type="EMBL" id="NCSJ02000024">
    <property type="protein sequence ID" value="RFU34185.1"/>
    <property type="molecule type" value="Genomic_DNA"/>
</dbReference>